<sequence length="164" mass="19595">MIIYYKGNEKNEWAMGEIGFNYCSGNDTSVWGLYYYSTLLKEIIVVYFDSGKKTIVNPRWETMNKGRIYYYLKDSIDYEFQQFWSSQHGNKDDSKDLNTKNANFNKFDIPIFKNTKKLNSFLEKNNCDDGEVESDVNNQSKIFYKNIESYIRWKDLKQVKFNCK</sequence>
<evidence type="ECO:0000313" key="2">
    <source>
        <dbReference type="Proteomes" id="UP000182459"/>
    </source>
</evidence>
<dbReference type="RefSeq" id="WP_066046871.1">
    <property type="nucleotide sequence ID" value="NZ_CP018093.1"/>
</dbReference>
<protein>
    <submittedName>
        <fullName evidence="1">Uncharacterized protein</fullName>
    </submittedName>
</protein>
<dbReference type="KEGG" id="fhi:FSC454_02915"/>
<dbReference type="AlphaFoldDB" id="A0AAC9J4T4"/>
<reference evidence="1 2" key="1">
    <citation type="submission" date="2016-11" db="EMBL/GenBank/DDBJ databases">
        <authorList>
            <person name="Hagglund E."/>
            <person name="Bystrom M."/>
            <person name="Naslund J."/>
            <person name="Stenberg P."/>
            <person name="Sjodin A."/>
        </authorList>
    </citation>
    <scope>NUCLEOTIDE SEQUENCE [LARGE SCALE GENOMIC DNA]</scope>
    <source>
        <strain evidence="1 2">CCUG 58020</strain>
    </source>
</reference>
<gene>
    <name evidence="1" type="ORF">FSC454_02915</name>
</gene>
<evidence type="ECO:0000313" key="1">
    <source>
        <dbReference type="EMBL" id="APD50164.1"/>
    </source>
</evidence>
<dbReference type="Proteomes" id="UP000182459">
    <property type="component" value="Chromosome"/>
</dbReference>
<keyword evidence="2" id="KW-1185">Reference proteome</keyword>
<accession>A0AAC9J4T4</accession>
<name>A0AAC9J4T4_9GAMM</name>
<proteinExistence type="predicted"/>
<organism evidence="1 2">
    <name type="scientific">Francisella hispaniensis FSC454</name>
    <dbReference type="NCBI Taxonomy" id="1088883"/>
    <lineage>
        <taxon>Bacteria</taxon>
        <taxon>Pseudomonadati</taxon>
        <taxon>Pseudomonadota</taxon>
        <taxon>Gammaproteobacteria</taxon>
        <taxon>Thiotrichales</taxon>
        <taxon>Francisellaceae</taxon>
        <taxon>Francisella</taxon>
    </lineage>
</organism>
<dbReference type="EMBL" id="CP018093">
    <property type="protein sequence ID" value="APD50164.1"/>
    <property type="molecule type" value="Genomic_DNA"/>
</dbReference>